<evidence type="ECO:0000259" key="14">
    <source>
        <dbReference type="PROSITE" id="PS52004"/>
    </source>
</evidence>
<evidence type="ECO:0000256" key="2">
    <source>
        <dbReference type="ARBA" id="ARBA00008467"/>
    </source>
</evidence>
<dbReference type="AlphaFoldDB" id="A0A6P1ZHD7"/>
<evidence type="ECO:0000256" key="1">
    <source>
        <dbReference type="ARBA" id="ARBA00005194"/>
    </source>
</evidence>
<dbReference type="SMART" id="SM00825">
    <property type="entry name" value="PKS_KS"/>
    <property type="match status" value="1"/>
</dbReference>
<dbReference type="SUPFAM" id="SSF53901">
    <property type="entry name" value="Thiolase-like"/>
    <property type="match status" value="2"/>
</dbReference>
<evidence type="ECO:0000313" key="16">
    <source>
        <dbReference type="Proteomes" id="UP000434052"/>
    </source>
</evidence>
<evidence type="ECO:0000256" key="11">
    <source>
        <dbReference type="PIRNR" id="PIRNR000447"/>
    </source>
</evidence>
<dbReference type="PANTHER" id="PTHR11712:SF336">
    <property type="entry name" value="3-OXOACYL-[ACYL-CARRIER-PROTEIN] SYNTHASE, MITOCHONDRIAL"/>
    <property type="match status" value="1"/>
</dbReference>
<dbReference type="InterPro" id="IPR014031">
    <property type="entry name" value="Ketoacyl_synth_C"/>
</dbReference>
<evidence type="ECO:0000256" key="5">
    <source>
        <dbReference type="ARBA" id="ARBA00022516"/>
    </source>
</evidence>
<name>A0A6P1ZHD7_9BACT</name>
<comment type="catalytic activity">
    <reaction evidence="11">
        <text>(9Z)-hexadecenoyl-[ACP] + malonyl-[ACP] + H(+) = 3-oxo-(11Z)-octadecenoyl-[ACP] + holo-[ACP] + CO2</text>
        <dbReference type="Rhea" id="RHEA:55040"/>
        <dbReference type="Rhea" id="RHEA-COMP:9623"/>
        <dbReference type="Rhea" id="RHEA-COMP:9685"/>
        <dbReference type="Rhea" id="RHEA-COMP:10800"/>
        <dbReference type="Rhea" id="RHEA-COMP:14074"/>
        <dbReference type="ChEBI" id="CHEBI:15378"/>
        <dbReference type="ChEBI" id="CHEBI:16526"/>
        <dbReference type="ChEBI" id="CHEBI:64479"/>
        <dbReference type="ChEBI" id="CHEBI:78449"/>
        <dbReference type="ChEBI" id="CHEBI:83989"/>
        <dbReference type="ChEBI" id="CHEBI:138538"/>
        <dbReference type="EC" id="2.3.1.179"/>
    </reaction>
</comment>
<accession>A0A6P1ZHD7</accession>
<keyword evidence="6 11" id="KW-0808">Transferase</keyword>
<sequence length="413" mass="43821">MRKRVVVTGLSAITPVGNDAETSWRNLVAGVSGIGPITRFDTTDHATKIAGEVKDFDPEPFVNKKLARRLERFTLYAMACAQMVIKDSGFTITDENAPRVGTLLGCGLGGLETIEESHAKLVSDGPRRISPFFIPVLISNMAPGMVSIDLKTRGPNYVTTSACASGLHGIGTAFSEILLGRADAMVTGGTESVITPLAIAGFNACKALSTRNDDPAKASRPFEKDRDGFVMGEGCGILLLEELEHAKARGAKIYCELVGFGASSDAFHMTAPPDDGAGMALSMENAMQDAGVEKEEIDSINAHATSTPLNDKAETTALKRVFGDHVKNLHITANKSMTGHLLGAAGGAEAVFSALTLFDGVVPPTINLDTPSEDCDLDYTPHKALEKQMNYVLCNSFGFGGTNASLLFKRYAE</sequence>
<dbReference type="InterPro" id="IPR020841">
    <property type="entry name" value="PKS_Beta-ketoAc_synthase_dom"/>
</dbReference>
<dbReference type="InterPro" id="IPR018201">
    <property type="entry name" value="Ketoacyl_synth_AS"/>
</dbReference>
<dbReference type="GO" id="GO:0004315">
    <property type="term" value="F:3-oxoacyl-[acyl-carrier-protein] synthase activity"/>
    <property type="evidence" value="ECO:0007669"/>
    <property type="project" value="UniProtKB-UniRule"/>
</dbReference>
<keyword evidence="9 11" id="KW-0275">Fatty acid biosynthesis</keyword>
<proteinExistence type="inferred from homology"/>
<dbReference type="PIRSF" id="PIRSF000447">
    <property type="entry name" value="KAS_II"/>
    <property type="match status" value="1"/>
</dbReference>
<evidence type="ECO:0000256" key="7">
    <source>
        <dbReference type="ARBA" id="ARBA00022832"/>
    </source>
</evidence>
<dbReference type="InterPro" id="IPR016039">
    <property type="entry name" value="Thiolase-like"/>
</dbReference>
<dbReference type="Pfam" id="PF00109">
    <property type="entry name" value="ketoacyl-synt"/>
    <property type="match status" value="1"/>
</dbReference>
<comment type="pathway">
    <text evidence="1 11">Lipid metabolism; fatty acid biosynthesis.</text>
</comment>
<dbReference type="OrthoDB" id="9808669at2"/>
<comment type="function">
    <text evidence="11">Involved in the type II fatty acid elongation cycle. Catalyzes the elongation of a wide range of acyl-ACP by the addition of two carbons from malonyl-ACP to an acyl acceptor. Can efficiently catalyze the conversion of palmitoleoyl-ACP (cis-hexadec-9-enoyl-ACP) to cis-vaccenoyl-ACP (cis-octadec-11-enoyl-ACP), an essential step in the thermal regulation of fatty acid composition.</text>
</comment>
<evidence type="ECO:0000256" key="12">
    <source>
        <dbReference type="PIRSR" id="PIRSR000447-1"/>
    </source>
</evidence>
<dbReference type="EC" id="2.3.1.179" evidence="3 11"/>
<keyword evidence="7" id="KW-0276">Fatty acid metabolism</keyword>
<keyword evidence="5 11" id="KW-0444">Lipid biosynthesis</keyword>
<evidence type="ECO:0000256" key="4">
    <source>
        <dbReference type="ARBA" id="ARBA00014657"/>
    </source>
</evidence>
<dbReference type="EMBL" id="QMIF01000010">
    <property type="protein sequence ID" value="TVM32549.1"/>
    <property type="molecule type" value="Genomic_DNA"/>
</dbReference>
<reference evidence="15 16" key="1">
    <citation type="submission" date="2018-06" db="EMBL/GenBank/DDBJ databases">
        <title>Complete genome of Desulfovibrio marinus P48SEP.</title>
        <authorList>
            <person name="Crispim J.S."/>
            <person name="Vidigal P.M.P."/>
            <person name="Silva L.C.F."/>
            <person name="Araujo L.C."/>
            <person name="Laguardia C.N."/>
            <person name="Dias R.S."/>
            <person name="Sousa M.P."/>
            <person name="Paula S.O."/>
            <person name="Silva C."/>
        </authorList>
    </citation>
    <scope>NUCLEOTIDE SEQUENCE [LARGE SCALE GENOMIC DNA]</scope>
    <source>
        <strain evidence="15 16">P48SEP</strain>
    </source>
</reference>
<dbReference type="PANTHER" id="PTHR11712">
    <property type="entry name" value="POLYKETIDE SYNTHASE-RELATED"/>
    <property type="match status" value="1"/>
</dbReference>
<dbReference type="UniPathway" id="UPA00094"/>
<dbReference type="GO" id="GO:0005829">
    <property type="term" value="C:cytosol"/>
    <property type="evidence" value="ECO:0007669"/>
    <property type="project" value="TreeGrafter"/>
</dbReference>
<dbReference type="Gene3D" id="3.40.47.10">
    <property type="match status" value="1"/>
</dbReference>
<dbReference type="PROSITE" id="PS00606">
    <property type="entry name" value="KS3_1"/>
    <property type="match status" value="1"/>
</dbReference>
<gene>
    <name evidence="15" type="primary">fabF</name>
    <name evidence="15" type="ORF">DQK91_14850</name>
</gene>
<dbReference type="NCBIfam" id="NF004970">
    <property type="entry name" value="PRK06333.1"/>
    <property type="match status" value="1"/>
</dbReference>
<dbReference type="RefSeq" id="WP_144306168.1">
    <property type="nucleotide sequence ID" value="NZ_QMIF01000010.1"/>
</dbReference>
<dbReference type="FunFam" id="3.40.47.10:FF:000009">
    <property type="entry name" value="3-oxoacyl-[acyl-carrier-protein] synthase 2"/>
    <property type="match status" value="1"/>
</dbReference>
<evidence type="ECO:0000256" key="6">
    <source>
        <dbReference type="ARBA" id="ARBA00022679"/>
    </source>
</evidence>
<dbReference type="CDD" id="cd00834">
    <property type="entry name" value="KAS_I_II"/>
    <property type="match status" value="1"/>
</dbReference>
<dbReference type="InterPro" id="IPR017568">
    <property type="entry name" value="3-oxoacyl-ACP_synth-2"/>
</dbReference>
<dbReference type="NCBIfam" id="NF005589">
    <property type="entry name" value="PRK07314.1"/>
    <property type="match status" value="1"/>
</dbReference>
<organism evidence="15 16">
    <name type="scientific">Oceanidesulfovibrio marinus</name>
    <dbReference type="NCBI Taxonomy" id="370038"/>
    <lineage>
        <taxon>Bacteria</taxon>
        <taxon>Pseudomonadati</taxon>
        <taxon>Thermodesulfobacteriota</taxon>
        <taxon>Desulfovibrionia</taxon>
        <taxon>Desulfovibrionales</taxon>
        <taxon>Desulfovibrionaceae</taxon>
        <taxon>Oceanidesulfovibrio</taxon>
    </lineage>
</organism>
<dbReference type="Proteomes" id="UP000434052">
    <property type="component" value="Unassembled WGS sequence"/>
</dbReference>
<evidence type="ECO:0000313" key="15">
    <source>
        <dbReference type="EMBL" id="TVM32549.1"/>
    </source>
</evidence>
<evidence type="ECO:0000256" key="3">
    <source>
        <dbReference type="ARBA" id="ARBA00012356"/>
    </source>
</evidence>
<evidence type="ECO:0000256" key="13">
    <source>
        <dbReference type="RuleBase" id="RU003694"/>
    </source>
</evidence>
<protein>
    <recommendedName>
        <fullName evidence="4 11">3-oxoacyl-[acyl-carrier-protein] synthase 2</fullName>
        <ecNumber evidence="3 11">2.3.1.179</ecNumber>
    </recommendedName>
</protein>
<feature type="domain" description="Ketosynthase family 3 (KS3)" evidence="14">
    <location>
        <begin position="2"/>
        <end position="410"/>
    </location>
</feature>
<comment type="catalytic activity">
    <reaction evidence="11">
        <text>a fatty acyl-[ACP] + malonyl-[ACP] + H(+) = a 3-oxoacyl-[ACP] + holo-[ACP] + CO2</text>
        <dbReference type="Rhea" id="RHEA:22836"/>
        <dbReference type="Rhea" id="RHEA-COMP:9623"/>
        <dbReference type="Rhea" id="RHEA-COMP:9685"/>
        <dbReference type="Rhea" id="RHEA-COMP:9916"/>
        <dbReference type="Rhea" id="RHEA-COMP:14125"/>
        <dbReference type="ChEBI" id="CHEBI:15378"/>
        <dbReference type="ChEBI" id="CHEBI:16526"/>
        <dbReference type="ChEBI" id="CHEBI:64479"/>
        <dbReference type="ChEBI" id="CHEBI:78449"/>
        <dbReference type="ChEBI" id="CHEBI:78776"/>
        <dbReference type="ChEBI" id="CHEBI:138651"/>
    </reaction>
</comment>
<dbReference type="GO" id="GO:0006633">
    <property type="term" value="P:fatty acid biosynthetic process"/>
    <property type="evidence" value="ECO:0007669"/>
    <property type="project" value="UniProtKB-UniRule"/>
</dbReference>
<dbReference type="InterPro" id="IPR014030">
    <property type="entry name" value="Ketoacyl_synth_N"/>
</dbReference>
<evidence type="ECO:0000256" key="10">
    <source>
        <dbReference type="ARBA" id="ARBA00023315"/>
    </source>
</evidence>
<comment type="caution">
    <text evidence="15">The sequence shown here is derived from an EMBL/GenBank/DDBJ whole genome shotgun (WGS) entry which is preliminary data.</text>
</comment>
<dbReference type="NCBIfam" id="TIGR03150">
    <property type="entry name" value="fabF"/>
    <property type="match status" value="1"/>
</dbReference>
<dbReference type="Pfam" id="PF02801">
    <property type="entry name" value="Ketoacyl-synt_C"/>
    <property type="match status" value="1"/>
</dbReference>
<comment type="similarity">
    <text evidence="2 11 13">Belongs to the thiolase-like superfamily. Beta-ketoacyl-ACP synthases family.</text>
</comment>
<keyword evidence="10 11" id="KW-0012">Acyltransferase</keyword>
<keyword evidence="8" id="KW-0443">Lipid metabolism</keyword>
<dbReference type="InterPro" id="IPR000794">
    <property type="entry name" value="Beta-ketoacyl_synthase"/>
</dbReference>
<evidence type="ECO:0000256" key="8">
    <source>
        <dbReference type="ARBA" id="ARBA00023098"/>
    </source>
</evidence>
<evidence type="ECO:0000256" key="9">
    <source>
        <dbReference type="ARBA" id="ARBA00023160"/>
    </source>
</evidence>
<dbReference type="PROSITE" id="PS52004">
    <property type="entry name" value="KS3_2"/>
    <property type="match status" value="1"/>
</dbReference>
<feature type="active site" description="For beta-ketoacyl synthase activity" evidence="12">
    <location>
        <position position="163"/>
    </location>
</feature>